<dbReference type="InterPro" id="IPR005828">
    <property type="entry name" value="MFS_sugar_transport-like"/>
</dbReference>
<accession>A0A158HGS1</accession>
<evidence type="ECO:0000256" key="1">
    <source>
        <dbReference type="ARBA" id="ARBA00004651"/>
    </source>
</evidence>
<keyword evidence="2" id="KW-0813">Transport</keyword>
<comment type="caution">
    <text evidence="10">The sequence shown here is derived from an EMBL/GenBank/DDBJ whole genome shotgun (WGS) entry which is preliminary data.</text>
</comment>
<dbReference type="PROSITE" id="PS50850">
    <property type="entry name" value="MFS"/>
    <property type="match status" value="1"/>
</dbReference>
<dbReference type="AlphaFoldDB" id="A0A158HGS1"/>
<dbReference type="STRING" id="326474.AWB65_03332"/>
<name>A0A158HGS1_9BURK</name>
<evidence type="ECO:0000256" key="2">
    <source>
        <dbReference type="ARBA" id="ARBA00022448"/>
    </source>
</evidence>
<evidence type="ECO:0000256" key="4">
    <source>
        <dbReference type="ARBA" id="ARBA00022692"/>
    </source>
</evidence>
<dbReference type="GO" id="GO:0005886">
    <property type="term" value="C:plasma membrane"/>
    <property type="evidence" value="ECO:0007669"/>
    <property type="project" value="UniProtKB-SubCell"/>
</dbReference>
<evidence type="ECO:0000259" key="9">
    <source>
        <dbReference type="PROSITE" id="PS50850"/>
    </source>
</evidence>
<dbReference type="InterPro" id="IPR020846">
    <property type="entry name" value="MFS_dom"/>
</dbReference>
<keyword evidence="5 8" id="KW-1133">Transmembrane helix</keyword>
<dbReference type="Proteomes" id="UP000054977">
    <property type="component" value="Unassembled WGS sequence"/>
</dbReference>
<keyword evidence="6 8" id="KW-0472">Membrane</keyword>
<feature type="transmembrane region" description="Helical" evidence="8">
    <location>
        <begin position="358"/>
        <end position="383"/>
    </location>
</feature>
<feature type="domain" description="Major facilitator superfamily (MFS) profile" evidence="9">
    <location>
        <begin position="39"/>
        <end position="451"/>
    </location>
</feature>
<feature type="transmembrane region" description="Helical" evidence="8">
    <location>
        <begin position="76"/>
        <end position="100"/>
    </location>
</feature>
<protein>
    <submittedName>
        <fullName evidence="10">Major facilitator transporter</fullName>
    </submittedName>
</protein>
<dbReference type="EMBL" id="FCNW02000016">
    <property type="protein sequence ID" value="SAL43545.1"/>
    <property type="molecule type" value="Genomic_DNA"/>
</dbReference>
<dbReference type="GO" id="GO:0022857">
    <property type="term" value="F:transmembrane transporter activity"/>
    <property type="evidence" value="ECO:0007669"/>
    <property type="project" value="InterPro"/>
</dbReference>
<dbReference type="PANTHER" id="PTHR43045">
    <property type="entry name" value="SHIKIMATE TRANSPORTER"/>
    <property type="match status" value="1"/>
</dbReference>
<evidence type="ECO:0000256" key="6">
    <source>
        <dbReference type="ARBA" id="ARBA00023136"/>
    </source>
</evidence>
<feature type="transmembrane region" description="Helical" evidence="8">
    <location>
        <begin position="300"/>
        <end position="322"/>
    </location>
</feature>
<dbReference type="Pfam" id="PF00083">
    <property type="entry name" value="Sugar_tr"/>
    <property type="match status" value="1"/>
</dbReference>
<gene>
    <name evidence="10" type="ORF">AWB65_03332</name>
</gene>
<dbReference type="PANTHER" id="PTHR43045:SF1">
    <property type="entry name" value="SHIKIMATE TRANSPORTER"/>
    <property type="match status" value="1"/>
</dbReference>
<feature type="transmembrane region" description="Helical" evidence="8">
    <location>
        <begin position="257"/>
        <end position="280"/>
    </location>
</feature>
<feature type="transmembrane region" description="Helical" evidence="8">
    <location>
        <begin position="334"/>
        <end position="352"/>
    </location>
</feature>
<feature type="region of interest" description="Disordered" evidence="7">
    <location>
        <begin position="1"/>
        <end position="34"/>
    </location>
</feature>
<feature type="compositionally biased region" description="Basic and acidic residues" evidence="7">
    <location>
        <begin position="7"/>
        <end position="24"/>
    </location>
</feature>
<dbReference type="FunFam" id="1.20.1250.20:FF:000001">
    <property type="entry name" value="Dicarboxylate MFS transporter"/>
    <property type="match status" value="1"/>
</dbReference>
<evidence type="ECO:0000256" key="7">
    <source>
        <dbReference type="SAM" id="MobiDB-lite"/>
    </source>
</evidence>
<evidence type="ECO:0000256" key="8">
    <source>
        <dbReference type="SAM" id="Phobius"/>
    </source>
</evidence>
<sequence>MAGDKTLTLRDSNKAARPINDRSHPVSPSQQTTRQPVRAAAAAFIGTMIEWYDFYIYATAAALVFGELYFPSHDPFVSTMASFATFAVGFFARPLGGIVFGHLGDKIGRKKALMTTLMMMGVATVCVGLLPSYTKVGLLAPVLLVLLRVVQGIAVGGEWGGAVLMAGEHAPEGRRTFFASFAQLGSPAGLILSLVAFRAVTSMEHADFIAWGWRLPFLASAVLLIVGIFIRLGVNESPEFEREKQMKRTVELPIAEVFRNSGTLVALCIGANTIGIAGVYFTNTFMISYTTQYVGVTKSMILDCLFVVAIIQFLSQPLAAYLAEKLGGARFLKLAATCAMISPYPMFIFVQSGDRMSMIVGIALAVICMSSFYSVIAGFVSGVFPTRVRYSAISLSYQVCGAIAGGLTPLVGTYLAHKFTGQWWPLAVFYTCLAGLSLVCIVALDALKHRRADALDAVPSR</sequence>
<reference evidence="10" key="1">
    <citation type="submission" date="2016-01" db="EMBL/GenBank/DDBJ databases">
        <authorList>
            <person name="Peeters C."/>
        </authorList>
    </citation>
    <scope>NUCLEOTIDE SEQUENCE [LARGE SCALE GENOMIC DNA]</scope>
    <source>
        <strain evidence="10">LMG 22934</strain>
    </source>
</reference>
<evidence type="ECO:0000313" key="11">
    <source>
        <dbReference type="Proteomes" id="UP000054977"/>
    </source>
</evidence>
<feature type="transmembrane region" description="Helical" evidence="8">
    <location>
        <begin position="112"/>
        <end position="133"/>
    </location>
</feature>
<dbReference type="InterPro" id="IPR036259">
    <property type="entry name" value="MFS_trans_sf"/>
</dbReference>
<organism evidence="10 11">
    <name type="scientific">Caballeronia humi</name>
    <dbReference type="NCBI Taxonomy" id="326474"/>
    <lineage>
        <taxon>Bacteria</taxon>
        <taxon>Pseudomonadati</taxon>
        <taxon>Pseudomonadota</taxon>
        <taxon>Betaproteobacteria</taxon>
        <taxon>Burkholderiales</taxon>
        <taxon>Burkholderiaceae</taxon>
        <taxon>Caballeronia</taxon>
    </lineage>
</organism>
<feature type="transmembrane region" description="Helical" evidence="8">
    <location>
        <begin position="423"/>
        <end position="444"/>
    </location>
</feature>
<dbReference type="Gene3D" id="1.20.1250.20">
    <property type="entry name" value="MFS general substrate transporter like domains"/>
    <property type="match status" value="2"/>
</dbReference>
<evidence type="ECO:0000256" key="5">
    <source>
        <dbReference type="ARBA" id="ARBA00022989"/>
    </source>
</evidence>
<feature type="transmembrane region" description="Helical" evidence="8">
    <location>
        <begin position="217"/>
        <end position="236"/>
    </location>
</feature>
<keyword evidence="4 8" id="KW-0812">Transmembrane</keyword>
<dbReference type="InterPro" id="IPR011701">
    <property type="entry name" value="MFS"/>
</dbReference>
<keyword evidence="11" id="KW-1185">Reference proteome</keyword>
<keyword evidence="3" id="KW-1003">Cell membrane</keyword>
<dbReference type="CDD" id="cd17369">
    <property type="entry name" value="MFS_ShiA_like"/>
    <property type="match status" value="1"/>
</dbReference>
<comment type="subcellular location">
    <subcellularLocation>
        <location evidence="1">Cell membrane</location>
        <topology evidence="1">Multi-pass membrane protein</topology>
    </subcellularLocation>
</comment>
<dbReference type="SUPFAM" id="SSF103473">
    <property type="entry name" value="MFS general substrate transporter"/>
    <property type="match status" value="1"/>
</dbReference>
<evidence type="ECO:0000256" key="3">
    <source>
        <dbReference type="ARBA" id="ARBA00022475"/>
    </source>
</evidence>
<feature type="transmembrane region" description="Helical" evidence="8">
    <location>
        <begin position="177"/>
        <end position="197"/>
    </location>
</feature>
<proteinExistence type="predicted"/>
<dbReference type="Pfam" id="PF07690">
    <property type="entry name" value="MFS_1"/>
    <property type="match status" value="1"/>
</dbReference>
<feature type="transmembrane region" description="Helical" evidence="8">
    <location>
        <begin position="139"/>
        <end position="165"/>
    </location>
</feature>
<feature type="transmembrane region" description="Helical" evidence="8">
    <location>
        <begin position="395"/>
        <end position="417"/>
    </location>
</feature>
<evidence type="ECO:0000313" key="10">
    <source>
        <dbReference type="EMBL" id="SAL43545.1"/>
    </source>
</evidence>